<gene>
    <name evidence="3" type="ORF">SOIL9_00370</name>
</gene>
<feature type="transmembrane region" description="Helical" evidence="2">
    <location>
        <begin position="23"/>
        <end position="47"/>
    </location>
</feature>
<evidence type="ECO:0000256" key="1">
    <source>
        <dbReference type="SAM" id="MobiDB-lite"/>
    </source>
</evidence>
<keyword evidence="2" id="KW-0812">Transmembrane</keyword>
<feature type="region of interest" description="Disordered" evidence="1">
    <location>
        <begin position="51"/>
        <end position="74"/>
    </location>
</feature>
<proteinExistence type="predicted"/>
<evidence type="ECO:0000256" key="2">
    <source>
        <dbReference type="SAM" id="Phobius"/>
    </source>
</evidence>
<evidence type="ECO:0000313" key="3">
    <source>
        <dbReference type="EMBL" id="VTR99150.1"/>
    </source>
</evidence>
<keyword evidence="2" id="KW-0472">Membrane</keyword>
<evidence type="ECO:0000313" key="4">
    <source>
        <dbReference type="Proteomes" id="UP000464178"/>
    </source>
</evidence>
<organism evidence="3 4">
    <name type="scientific">Gemmata massiliana</name>
    <dbReference type="NCBI Taxonomy" id="1210884"/>
    <lineage>
        <taxon>Bacteria</taxon>
        <taxon>Pseudomonadati</taxon>
        <taxon>Planctomycetota</taxon>
        <taxon>Planctomycetia</taxon>
        <taxon>Gemmatales</taxon>
        <taxon>Gemmataceae</taxon>
        <taxon>Gemmata</taxon>
    </lineage>
</organism>
<accession>A0A6P2DCD3</accession>
<dbReference type="EMBL" id="LR593886">
    <property type="protein sequence ID" value="VTR99150.1"/>
    <property type="molecule type" value="Genomic_DNA"/>
</dbReference>
<protein>
    <submittedName>
        <fullName evidence="3">Uncharacterized protein</fullName>
    </submittedName>
</protein>
<name>A0A6P2DCD3_9BACT</name>
<dbReference type="AlphaFoldDB" id="A0A6P2DCD3"/>
<reference evidence="3 4" key="1">
    <citation type="submission" date="2019-05" db="EMBL/GenBank/DDBJ databases">
        <authorList>
            <consortium name="Science for Life Laboratories"/>
        </authorList>
    </citation>
    <scope>NUCLEOTIDE SEQUENCE [LARGE SCALE GENOMIC DNA]</scope>
    <source>
        <strain evidence="3">Soil9</strain>
    </source>
</reference>
<keyword evidence="2" id="KW-1133">Transmembrane helix</keyword>
<dbReference type="KEGG" id="gms:SOIL9_00370"/>
<sequence>MIPGALTHELRDNDDSRGVHGMLWGFVWVWAFSLVPPLVSTVILIFWKEPTPSGSNDLPLEPREPEGAADELDH</sequence>
<dbReference type="Proteomes" id="UP000464178">
    <property type="component" value="Chromosome"/>
</dbReference>
<keyword evidence="4" id="KW-1185">Reference proteome</keyword>